<dbReference type="AlphaFoldDB" id="A0A8J8SUI7"/>
<evidence type="ECO:0000313" key="3">
    <source>
        <dbReference type="Proteomes" id="UP000785679"/>
    </source>
</evidence>
<protein>
    <submittedName>
        <fullName evidence="2">Uncharacterized protein</fullName>
    </submittedName>
</protein>
<organism evidence="2 3">
    <name type="scientific">Halteria grandinella</name>
    <dbReference type="NCBI Taxonomy" id="5974"/>
    <lineage>
        <taxon>Eukaryota</taxon>
        <taxon>Sar</taxon>
        <taxon>Alveolata</taxon>
        <taxon>Ciliophora</taxon>
        <taxon>Intramacronucleata</taxon>
        <taxon>Spirotrichea</taxon>
        <taxon>Stichotrichia</taxon>
        <taxon>Sporadotrichida</taxon>
        <taxon>Halteriidae</taxon>
        <taxon>Halteria</taxon>
    </lineage>
</organism>
<feature type="region of interest" description="Disordered" evidence="1">
    <location>
        <begin position="342"/>
        <end position="485"/>
    </location>
</feature>
<feature type="compositionally biased region" description="Basic and acidic residues" evidence="1">
    <location>
        <begin position="350"/>
        <end position="485"/>
    </location>
</feature>
<dbReference type="Proteomes" id="UP000785679">
    <property type="component" value="Unassembled WGS sequence"/>
</dbReference>
<dbReference type="EMBL" id="RRYP01029914">
    <property type="protein sequence ID" value="TNV71357.1"/>
    <property type="molecule type" value="Genomic_DNA"/>
</dbReference>
<gene>
    <name evidence="2" type="ORF">FGO68_gene12227</name>
</gene>
<evidence type="ECO:0000256" key="1">
    <source>
        <dbReference type="SAM" id="MobiDB-lite"/>
    </source>
</evidence>
<reference evidence="2" key="1">
    <citation type="submission" date="2019-06" db="EMBL/GenBank/DDBJ databases">
        <authorList>
            <person name="Zheng W."/>
        </authorList>
    </citation>
    <scope>NUCLEOTIDE SEQUENCE</scope>
    <source>
        <strain evidence="2">QDHG01</strain>
    </source>
</reference>
<name>A0A8J8SUI7_HALGN</name>
<comment type="caution">
    <text evidence="2">The sequence shown here is derived from an EMBL/GenBank/DDBJ whole genome shotgun (WGS) entry which is preliminary data.</text>
</comment>
<sequence>MKKRESKQEGKKVEKDAGVSTLKQGTLFFSTKVQKPVLQEVVQETVFPPNAILADEAEQAAAQDAIAVVEKKRGRKPKDQTIPAKDASPVEVHEKVREWKDRREQYAAILKDLLSKGHAEARENIKKCPLQHNLNLVGDSMAILEDGLKQIHKEIVRISQEMQNPANENTAQTPLIYTNLSDSLKNALLTVLGPIIDSSPLNLEKLASSCYNFLNERLSPSISAQDQPIFAQVLKLLTDFVSQCAERKSYGIKSKDAILYIDESADALWHWELFNFSFLPASLQQDIVFIRSQRATLFSKAKSLAKLLTLIDKAASYENDLPRIIEEYEKYNKIVRKENAQMQQQAQKEAQQREKERIEREKAEARDKERADKYAKELEKERERQAKEAEKAAKEEAKERERQAKEQERLKKEELVKQERETREREKKEKEEAKERERIAKEQEKERERQMKEEEKAKKEAERLEKKRAEEEEKQRLEEEKKVRELADKAAQEAKQRQGSLFNFLISKWIFSIWNYQI</sequence>
<evidence type="ECO:0000313" key="2">
    <source>
        <dbReference type="EMBL" id="TNV71357.1"/>
    </source>
</evidence>
<keyword evidence="3" id="KW-1185">Reference proteome</keyword>
<proteinExistence type="predicted"/>
<accession>A0A8J8SUI7</accession>